<sequence length="50" mass="5797">MFPINPKDVDGKTEWSITIDKLKAPVYVAAHCVVWVPWQEMNKIFNATTY</sequence>
<dbReference type="AlphaFoldDB" id="V7IB05"/>
<gene>
    <name evidence="1" type="ORF">T472_0200825</name>
</gene>
<evidence type="ECO:0000313" key="1">
    <source>
        <dbReference type="EMBL" id="ETA82491.1"/>
    </source>
</evidence>
<dbReference type="Proteomes" id="UP000017747">
    <property type="component" value="Unassembled WGS sequence"/>
</dbReference>
<organism evidence="1 2">
    <name type="scientific">Youngiibacter fragilis 232.1</name>
    <dbReference type="NCBI Taxonomy" id="994573"/>
    <lineage>
        <taxon>Bacteria</taxon>
        <taxon>Bacillati</taxon>
        <taxon>Bacillota</taxon>
        <taxon>Clostridia</taxon>
        <taxon>Eubacteriales</taxon>
        <taxon>Clostridiaceae</taxon>
        <taxon>Youngiibacter</taxon>
    </lineage>
</organism>
<keyword evidence="2" id="KW-1185">Reference proteome</keyword>
<accession>V7IB05</accession>
<proteinExistence type="predicted"/>
<protein>
    <submittedName>
        <fullName evidence="1">Uncharacterized protein</fullName>
    </submittedName>
</protein>
<reference evidence="1 2" key="1">
    <citation type="journal article" date="2014" name="Genome Announc.">
        <title>Genome Sequence of Youngiibacter fragilis, the Type Strain of the Genus Youngiibacter.</title>
        <authorList>
            <person name="Wawrik C.B."/>
            <person name="Callaghan A.V."/>
            <person name="Stamps B.W."/>
            <person name="Wawrik B."/>
        </authorList>
    </citation>
    <scope>NUCLEOTIDE SEQUENCE [LARGE SCALE GENOMIC DNA]</scope>
    <source>
        <strain evidence="1 2">232.1</strain>
    </source>
</reference>
<comment type="caution">
    <text evidence="1">The sequence shown here is derived from an EMBL/GenBank/DDBJ whole genome shotgun (WGS) entry which is preliminary data.</text>
</comment>
<name>V7IB05_9CLOT</name>
<evidence type="ECO:0000313" key="2">
    <source>
        <dbReference type="Proteomes" id="UP000017747"/>
    </source>
</evidence>
<dbReference type="RefSeq" id="WP_023388107.1">
    <property type="nucleotide sequence ID" value="NZ_AXUN02000011.1"/>
</dbReference>
<dbReference type="EMBL" id="AXUN02000011">
    <property type="protein sequence ID" value="ETA82491.1"/>
    <property type="molecule type" value="Genomic_DNA"/>
</dbReference>